<keyword evidence="1" id="KW-0812">Transmembrane</keyword>
<evidence type="ECO:0000313" key="4">
    <source>
        <dbReference type="Proteomes" id="UP001175211"/>
    </source>
</evidence>
<dbReference type="RefSeq" id="XP_060330722.1">
    <property type="nucleotide sequence ID" value="XM_060481830.1"/>
</dbReference>
<evidence type="ECO:0000256" key="1">
    <source>
        <dbReference type="SAM" id="Phobius"/>
    </source>
</evidence>
<sequence>MSKLLLWAIGLIGLHCRASWGKEDSHGGRGRENDGTISFAFKNPANTTVCGKTTFEWSTSIDMGSMSLLVASRGHSSRLVATIPMSVHSFSWDLVTVPEGWYILQASVPAPTATTAVFNSSAFFVDDGSDSSCITDSTSLVEIIAPVVGAAAGVAFAFIIVSTAYFHPRWWHRSLPSRRTSVLRASLKWTSARI</sequence>
<comment type="caution">
    <text evidence="3">The sequence shown here is derived from an EMBL/GenBank/DDBJ whole genome shotgun (WGS) entry which is preliminary data.</text>
</comment>
<dbReference type="EMBL" id="JAUEPS010000017">
    <property type="protein sequence ID" value="KAK0458452.1"/>
    <property type="molecule type" value="Genomic_DNA"/>
</dbReference>
<keyword evidence="4" id="KW-1185">Reference proteome</keyword>
<feature type="chain" id="PRO_5041399507" evidence="2">
    <location>
        <begin position="22"/>
        <end position="194"/>
    </location>
</feature>
<evidence type="ECO:0000313" key="3">
    <source>
        <dbReference type="EMBL" id="KAK0458452.1"/>
    </source>
</evidence>
<name>A0AA39KC55_ARMTA</name>
<keyword evidence="2" id="KW-0732">Signal</keyword>
<feature type="transmembrane region" description="Helical" evidence="1">
    <location>
        <begin position="143"/>
        <end position="166"/>
    </location>
</feature>
<dbReference type="AlphaFoldDB" id="A0AA39KC55"/>
<accession>A0AA39KC55</accession>
<dbReference type="Proteomes" id="UP001175211">
    <property type="component" value="Unassembled WGS sequence"/>
</dbReference>
<gene>
    <name evidence="3" type="ORF">EV420DRAFT_356118</name>
</gene>
<organism evidence="3 4">
    <name type="scientific">Armillaria tabescens</name>
    <name type="common">Ringless honey mushroom</name>
    <name type="synonym">Agaricus tabescens</name>
    <dbReference type="NCBI Taxonomy" id="1929756"/>
    <lineage>
        <taxon>Eukaryota</taxon>
        <taxon>Fungi</taxon>
        <taxon>Dikarya</taxon>
        <taxon>Basidiomycota</taxon>
        <taxon>Agaricomycotina</taxon>
        <taxon>Agaricomycetes</taxon>
        <taxon>Agaricomycetidae</taxon>
        <taxon>Agaricales</taxon>
        <taxon>Marasmiineae</taxon>
        <taxon>Physalacriaceae</taxon>
        <taxon>Desarmillaria</taxon>
    </lineage>
</organism>
<reference evidence="3" key="1">
    <citation type="submission" date="2023-06" db="EMBL/GenBank/DDBJ databases">
        <authorList>
            <consortium name="Lawrence Berkeley National Laboratory"/>
            <person name="Ahrendt S."/>
            <person name="Sahu N."/>
            <person name="Indic B."/>
            <person name="Wong-Bajracharya J."/>
            <person name="Merenyi Z."/>
            <person name="Ke H.-M."/>
            <person name="Monk M."/>
            <person name="Kocsube S."/>
            <person name="Drula E."/>
            <person name="Lipzen A."/>
            <person name="Balint B."/>
            <person name="Henrissat B."/>
            <person name="Andreopoulos B."/>
            <person name="Martin F.M."/>
            <person name="Harder C.B."/>
            <person name="Rigling D."/>
            <person name="Ford K.L."/>
            <person name="Foster G.D."/>
            <person name="Pangilinan J."/>
            <person name="Papanicolaou A."/>
            <person name="Barry K."/>
            <person name="LaButti K."/>
            <person name="Viragh M."/>
            <person name="Koriabine M."/>
            <person name="Yan M."/>
            <person name="Riley R."/>
            <person name="Champramary S."/>
            <person name="Plett K.L."/>
            <person name="Tsai I.J."/>
            <person name="Slot J."/>
            <person name="Sipos G."/>
            <person name="Plett J."/>
            <person name="Nagy L.G."/>
            <person name="Grigoriev I.V."/>
        </authorList>
    </citation>
    <scope>NUCLEOTIDE SEQUENCE</scope>
    <source>
        <strain evidence="3">CCBAS 213</strain>
    </source>
</reference>
<keyword evidence="1" id="KW-1133">Transmembrane helix</keyword>
<keyword evidence="1" id="KW-0472">Membrane</keyword>
<feature type="signal peptide" evidence="2">
    <location>
        <begin position="1"/>
        <end position="21"/>
    </location>
</feature>
<dbReference type="GeneID" id="85365378"/>
<evidence type="ECO:0000256" key="2">
    <source>
        <dbReference type="SAM" id="SignalP"/>
    </source>
</evidence>
<protein>
    <submittedName>
        <fullName evidence="3">Uncharacterized protein</fullName>
    </submittedName>
</protein>
<proteinExistence type="predicted"/>